<reference evidence="4" key="1">
    <citation type="journal article" date="2014" name="Front. Microbiol.">
        <title>High frequency of phylogenetically diverse reductive dehalogenase-homologous genes in deep subseafloor sedimentary metagenomes.</title>
        <authorList>
            <person name="Kawai M."/>
            <person name="Futagami T."/>
            <person name="Toyoda A."/>
            <person name="Takaki Y."/>
            <person name="Nishi S."/>
            <person name="Hori S."/>
            <person name="Arai W."/>
            <person name="Tsubouchi T."/>
            <person name="Morono Y."/>
            <person name="Uchiyama I."/>
            <person name="Ito T."/>
            <person name="Fujiyama A."/>
            <person name="Inagaki F."/>
            <person name="Takami H."/>
        </authorList>
    </citation>
    <scope>NUCLEOTIDE SEQUENCE</scope>
    <source>
        <strain evidence="4">Expedition CK06-06</strain>
    </source>
</reference>
<keyword evidence="1" id="KW-0677">Repeat</keyword>
<dbReference type="InterPro" id="IPR003599">
    <property type="entry name" value="Ig_sub"/>
</dbReference>
<dbReference type="AlphaFoldDB" id="X1A0A3"/>
<keyword evidence="2" id="KW-1015">Disulfide bond</keyword>
<accession>X1A0A3</accession>
<dbReference type="GO" id="GO:0016020">
    <property type="term" value="C:membrane"/>
    <property type="evidence" value="ECO:0007669"/>
    <property type="project" value="UniProtKB-SubCell"/>
</dbReference>
<protein>
    <recommendedName>
        <fullName evidence="3">Ig-like domain-containing protein</fullName>
    </recommendedName>
</protein>
<dbReference type="PANTHER" id="PTHR44170:SF6">
    <property type="entry name" value="CONTACTIN"/>
    <property type="match status" value="1"/>
</dbReference>
<dbReference type="SUPFAM" id="SSF48726">
    <property type="entry name" value="Immunoglobulin"/>
    <property type="match status" value="3"/>
</dbReference>
<dbReference type="PANTHER" id="PTHR44170">
    <property type="entry name" value="PROTEIN SIDEKICK"/>
    <property type="match status" value="1"/>
</dbReference>
<feature type="domain" description="Ig-like" evidence="3">
    <location>
        <begin position="139"/>
        <end position="230"/>
    </location>
</feature>
<organism evidence="4">
    <name type="scientific">marine sediment metagenome</name>
    <dbReference type="NCBI Taxonomy" id="412755"/>
    <lineage>
        <taxon>unclassified sequences</taxon>
        <taxon>metagenomes</taxon>
        <taxon>ecological metagenomes</taxon>
    </lineage>
</organism>
<evidence type="ECO:0000259" key="3">
    <source>
        <dbReference type="PROSITE" id="PS50835"/>
    </source>
</evidence>
<dbReference type="InterPro" id="IPR013783">
    <property type="entry name" value="Ig-like_fold"/>
</dbReference>
<evidence type="ECO:0000256" key="2">
    <source>
        <dbReference type="ARBA" id="ARBA00023157"/>
    </source>
</evidence>
<dbReference type="EMBL" id="BART01018515">
    <property type="protein sequence ID" value="GAG75520.1"/>
    <property type="molecule type" value="Genomic_DNA"/>
</dbReference>
<dbReference type="PROSITE" id="PS50835">
    <property type="entry name" value="IG_LIKE"/>
    <property type="match status" value="2"/>
</dbReference>
<gene>
    <name evidence="4" type="ORF">S01H4_34930</name>
</gene>
<feature type="non-terminal residue" evidence="4">
    <location>
        <position position="296"/>
    </location>
</feature>
<proteinExistence type="predicted"/>
<dbReference type="Gene3D" id="2.60.40.10">
    <property type="entry name" value="Immunoglobulins"/>
    <property type="match status" value="4"/>
</dbReference>
<dbReference type="GO" id="GO:0098609">
    <property type="term" value="P:cell-cell adhesion"/>
    <property type="evidence" value="ECO:0007669"/>
    <property type="project" value="TreeGrafter"/>
</dbReference>
<dbReference type="InterPro" id="IPR036179">
    <property type="entry name" value="Ig-like_dom_sf"/>
</dbReference>
<evidence type="ECO:0000256" key="1">
    <source>
        <dbReference type="ARBA" id="ARBA00022737"/>
    </source>
</evidence>
<name>X1A0A3_9ZZZZ</name>
<sequence>KKDGVNLINGGNISGSTTANLTIANSSLADAGAYTCAVSGECGSENSVIAQLDIEPTTNITLQPIDAIGCNGDNISFSILADGTGLIYQWQKDAVDLVDGGTISGVTTTNLTISGIVPSDAGSYVCIVTGNCGIQNSDPAVLTSYESTQITTQPTSNSICEDETITLQIVASGDNLSYQWRKDGVDLVDGGNISGTNTVNLNIASATLSNAGTYTCEVTGSCGTENSSLAILAVRSITNITTHPVDASGCEGDNISFSVISDGFNLNYQWQKDGVDLADGGAISGSTTSLLSLTGI</sequence>
<dbReference type="InterPro" id="IPR007110">
    <property type="entry name" value="Ig-like_dom"/>
</dbReference>
<comment type="caution">
    <text evidence="4">The sequence shown here is derived from an EMBL/GenBank/DDBJ whole genome shotgun (WGS) entry which is preliminary data.</text>
</comment>
<evidence type="ECO:0000313" key="4">
    <source>
        <dbReference type="EMBL" id="GAG75520.1"/>
    </source>
</evidence>
<feature type="non-terminal residue" evidence="4">
    <location>
        <position position="1"/>
    </location>
</feature>
<feature type="domain" description="Ig-like" evidence="3">
    <location>
        <begin position="56"/>
        <end position="129"/>
    </location>
</feature>
<dbReference type="Pfam" id="PF13927">
    <property type="entry name" value="Ig_3"/>
    <property type="match status" value="1"/>
</dbReference>
<dbReference type="SMART" id="SM00409">
    <property type="entry name" value="IG"/>
    <property type="match status" value="3"/>
</dbReference>